<dbReference type="Proteomes" id="UP000286045">
    <property type="component" value="Unassembled WGS sequence"/>
</dbReference>
<comment type="caution">
    <text evidence="1">The sequence shown here is derived from an EMBL/GenBank/DDBJ whole genome shotgun (WGS) entry which is preliminary data.</text>
</comment>
<dbReference type="InterPro" id="IPR021840">
    <property type="entry name" value="DUF3433"/>
</dbReference>
<evidence type="ECO:0000313" key="2">
    <source>
        <dbReference type="Proteomes" id="UP000286045"/>
    </source>
</evidence>
<dbReference type="STRING" id="363999.A0A439CYG8"/>
<accession>A0A439CYG8</accession>
<protein>
    <submittedName>
        <fullName evidence="1">Uncharacterized protein</fullName>
    </submittedName>
</protein>
<dbReference type="PANTHER" id="PTHR37544">
    <property type="entry name" value="SPRAY-RELATED"/>
    <property type="match status" value="1"/>
</dbReference>
<reference evidence="1 2" key="1">
    <citation type="submission" date="2018-12" db="EMBL/GenBank/DDBJ databases">
        <title>Draft genome sequence of Xylaria grammica IHI A82.</title>
        <authorList>
            <person name="Buettner E."/>
            <person name="Kellner H."/>
        </authorList>
    </citation>
    <scope>NUCLEOTIDE SEQUENCE [LARGE SCALE GENOMIC DNA]</scope>
    <source>
        <strain evidence="1 2">IHI A82</strain>
    </source>
</reference>
<dbReference type="AlphaFoldDB" id="A0A439CYG8"/>
<proteinExistence type="predicted"/>
<dbReference type="EMBL" id="RYZI01000270">
    <property type="protein sequence ID" value="RWA07269.1"/>
    <property type="molecule type" value="Genomic_DNA"/>
</dbReference>
<name>A0A439CYG8_9PEZI</name>
<dbReference type="PANTHER" id="PTHR37544:SF1">
    <property type="entry name" value="PHOSPHORIBOSYLAMINOIMIDAZOLE-SUCCINOCARBOXAMIDE SYNTHASE"/>
    <property type="match status" value="1"/>
</dbReference>
<sequence length="560" mass="61397">MFNSLDFIVAAFAPFAALRFGSRSDLATRFGVMTNILGEIPLVALYKSLYHRQYGTALSGTAALIGSVLTIVASGLWVVDPSVSATTGIRTFSTTKWDLNWRNSSSYDGNAAAILSSIEIGGLPGSDGVWEDLVFPTLNNFTLVDELDVSKYFNPSSSVRFEVPSLRPYLDCESVSPDSFHFKTVHPIRAQLSGRINLPQACFAGSSGNYSYATLDNTNFTLQDGPKWIGWLLDLHMGPWDKDPSKSFSDLGEGAIDGRTGYSQPDNPNGCPSIVIIFAHLDPGEPSTGNITGLLCSQKVQQVQTRLVVGFDDTGKISPQSLRSEPAPIESTARYLTNGSEGIDSFNYRIQSHLESEFVVYNDLALQKEGLDVFFEQLVLGPNRVALEDLEGADNIDNLKGSVNNLYKKYMVQVINTSIFRRNLTDSEQMAQQPIIGTVSTNISRLKVDFTSKLVLQVMLAVMSFSGGIGWWMAKLRGTLPRNPCSIASVMALLSESRICDRSFMPNGAEWMNKRQLSGVFAGNVVSLGWWNEDSVRVDEIAEVGNDDGNWRFGFGLETP</sequence>
<evidence type="ECO:0000313" key="1">
    <source>
        <dbReference type="EMBL" id="RWA07269.1"/>
    </source>
</evidence>
<keyword evidence="2" id="KW-1185">Reference proteome</keyword>
<dbReference type="Pfam" id="PF11915">
    <property type="entry name" value="DUF3433"/>
    <property type="match status" value="1"/>
</dbReference>
<organism evidence="1 2">
    <name type="scientific">Xylaria grammica</name>
    <dbReference type="NCBI Taxonomy" id="363999"/>
    <lineage>
        <taxon>Eukaryota</taxon>
        <taxon>Fungi</taxon>
        <taxon>Dikarya</taxon>
        <taxon>Ascomycota</taxon>
        <taxon>Pezizomycotina</taxon>
        <taxon>Sordariomycetes</taxon>
        <taxon>Xylariomycetidae</taxon>
        <taxon>Xylariales</taxon>
        <taxon>Xylariaceae</taxon>
        <taxon>Xylaria</taxon>
    </lineage>
</organism>
<gene>
    <name evidence="1" type="ORF">EKO27_g7829</name>
</gene>